<evidence type="ECO:0000313" key="1">
    <source>
        <dbReference type="EMBL" id="KAA0058849.1"/>
    </source>
</evidence>
<dbReference type="EMBL" id="SSTE01006658">
    <property type="protein sequence ID" value="KAA0058849.1"/>
    <property type="molecule type" value="Genomic_DNA"/>
</dbReference>
<dbReference type="EMBL" id="SSTD01004395">
    <property type="protein sequence ID" value="TYK23771.1"/>
    <property type="molecule type" value="Genomic_DNA"/>
</dbReference>
<dbReference type="Proteomes" id="UP000321393">
    <property type="component" value="Unassembled WGS sequence"/>
</dbReference>
<protein>
    <submittedName>
        <fullName evidence="2">Ty3-gypsy retrotransposon protein</fullName>
    </submittedName>
</protein>
<name>A0A5D3DJC5_CUCMM</name>
<dbReference type="Proteomes" id="UP000321947">
    <property type="component" value="Unassembled WGS sequence"/>
</dbReference>
<proteinExistence type="predicted"/>
<sequence>MPHLNIISVMMTSVDTDEDEMTEIEKNINMLIKAVEERDYEIASLKNHIKICDAIESSHKHTVKNDNMLTKGRQLCKKVHYKI</sequence>
<evidence type="ECO:0000313" key="4">
    <source>
        <dbReference type="Proteomes" id="UP000321947"/>
    </source>
</evidence>
<evidence type="ECO:0000313" key="3">
    <source>
        <dbReference type="Proteomes" id="UP000321393"/>
    </source>
</evidence>
<accession>A0A5D3DJC5</accession>
<comment type="caution">
    <text evidence="2">The sequence shown here is derived from an EMBL/GenBank/DDBJ whole genome shotgun (WGS) entry which is preliminary data.</text>
</comment>
<organism evidence="2 4">
    <name type="scientific">Cucumis melo var. makuwa</name>
    <name type="common">Oriental melon</name>
    <dbReference type="NCBI Taxonomy" id="1194695"/>
    <lineage>
        <taxon>Eukaryota</taxon>
        <taxon>Viridiplantae</taxon>
        <taxon>Streptophyta</taxon>
        <taxon>Embryophyta</taxon>
        <taxon>Tracheophyta</taxon>
        <taxon>Spermatophyta</taxon>
        <taxon>Magnoliopsida</taxon>
        <taxon>eudicotyledons</taxon>
        <taxon>Gunneridae</taxon>
        <taxon>Pentapetalae</taxon>
        <taxon>rosids</taxon>
        <taxon>fabids</taxon>
        <taxon>Cucurbitales</taxon>
        <taxon>Cucurbitaceae</taxon>
        <taxon>Benincaseae</taxon>
        <taxon>Cucumis</taxon>
    </lineage>
</organism>
<reference evidence="3 4" key="1">
    <citation type="submission" date="2019-08" db="EMBL/GenBank/DDBJ databases">
        <title>Draft genome sequences of two oriental melons (Cucumis melo L. var makuwa).</title>
        <authorList>
            <person name="Kwon S.-Y."/>
        </authorList>
    </citation>
    <scope>NUCLEOTIDE SEQUENCE [LARGE SCALE GENOMIC DNA]</scope>
    <source>
        <strain evidence="4">cv. Chang Bougi</strain>
        <strain evidence="3">cv. SW 3</strain>
        <tissue evidence="2">Leaf</tissue>
    </source>
</reference>
<evidence type="ECO:0000313" key="2">
    <source>
        <dbReference type="EMBL" id="TYK23771.1"/>
    </source>
</evidence>
<dbReference type="AlphaFoldDB" id="A0A5D3DJC5"/>
<gene>
    <name evidence="2" type="ORF">E5676_scaffold1607G00940</name>
    <name evidence="1" type="ORF">E6C27_scaffold98G00070</name>
</gene>